<dbReference type="CDD" id="cd07023">
    <property type="entry name" value="S49_Sppa_N_C"/>
    <property type="match status" value="1"/>
</dbReference>
<protein>
    <submittedName>
        <fullName evidence="6">Signal peptide peptidase SppA (Protease IV)</fullName>
    </submittedName>
</protein>
<dbReference type="InterPro" id="IPR047272">
    <property type="entry name" value="S49_SppA_C"/>
</dbReference>
<evidence type="ECO:0000313" key="6">
    <source>
        <dbReference type="EMBL" id="ACB43148.1"/>
    </source>
</evidence>
<dbReference type="SUPFAM" id="SSF52096">
    <property type="entry name" value="ClpP/crotonase"/>
    <property type="match status" value="1"/>
</dbReference>
<dbReference type="Gene3D" id="3.90.226.10">
    <property type="entry name" value="2-enoyl-CoA Hydratase, Chain A, domain 1"/>
    <property type="match status" value="1"/>
</dbReference>
<name>B1X5C9_PAUCH</name>
<dbReference type="PANTHER" id="PTHR42987">
    <property type="entry name" value="PEPTIDASE S49"/>
    <property type="match status" value="1"/>
</dbReference>
<evidence type="ECO:0000256" key="1">
    <source>
        <dbReference type="ARBA" id="ARBA00008683"/>
    </source>
</evidence>
<dbReference type="GeneID" id="6481890"/>
<reference evidence="6" key="1">
    <citation type="submission" date="2007-08" db="EMBL/GenBank/DDBJ databases">
        <authorList>
            <person name="Gloeckner G."/>
            <person name="Nowack E."/>
            <person name="Melkonian M."/>
        </authorList>
    </citation>
    <scope>NUCLEOTIDE SEQUENCE</scope>
</reference>
<evidence type="ECO:0000256" key="2">
    <source>
        <dbReference type="ARBA" id="ARBA00022670"/>
    </source>
</evidence>
<feature type="domain" description="Peptidase S49" evidence="5">
    <location>
        <begin position="69"/>
        <end position="220"/>
    </location>
</feature>
<accession>B1X5C9</accession>
<dbReference type="AlphaFoldDB" id="B1X5C9"/>
<gene>
    <name evidence="6" type="primary">sppA</name>
    <name evidence="6" type="ordered locus">PCC_0733</name>
</gene>
<dbReference type="InterPro" id="IPR004635">
    <property type="entry name" value="Pept_S49_SppA"/>
</dbReference>
<dbReference type="NCBIfam" id="TIGR00706">
    <property type="entry name" value="SppA_dom"/>
    <property type="match status" value="1"/>
</dbReference>
<sequence length="276" mass="30297">MISTWHRQEHCKIARICLEGPITGVVREWMLSVLRNVEEQRMSGILLRIDSPGGTVGDSQEIHAALLRLRNKGCKVVASFGNISASGGVYIGVAADKIVSNPGTITGSIGVVLRGNNLAKLLERIGIRFETIKSGIYKDILSPDRALSPAERNVLQDLIDSSYNQFVAAIAQGRGLKESFVREFGDGRIFSGAQALDLGLVDALGDEETALQLLSQLADVDLNQTKTLTFSRYGSKTKQSIMNENIFSKFQQAFKIQQALSLELDWSGQALWLYRP</sequence>
<keyword evidence="2 6" id="KW-0645">Protease</keyword>
<evidence type="ECO:0000256" key="3">
    <source>
        <dbReference type="ARBA" id="ARBA00022801"/>
    </source>
</evidence>
<evidence type="ECO:0000259" key="5">
    <source>
        <dbReference type="Pfam" id="PF01343"/>
    </source>
</evidence>
<dbReference type="InterPro" id="IPR002142">
    <property type="entry name" value="Peptidase_S49"/>
</dbReference>
<dbReference type="GO" id="GO:0006508">
    <property type="term" value="P:proteolysis"/>
    <property type="evidence" value="ECO:0007669"/>
    <property type="project" value="UniProtKB-KW"/>
</dbReference>
<dbReference type="RefSeq" id="YP_002049358.1">
    <property type="nucleotide sequence ID" value="NC_011087.1"/>
</dbReference>
<dbReference type="InterPro" id="IPR029045">
    <property type="entry name" value="ClpP/crotonase-like_dom_sf"/>
</dbReference>
<dbReference type="Pfam" id="PF01343">
    <property type="entry name" value="Peptidase_S49"/>
    <property type="match status" value="1"/>
</dbReference>
<organism evidence="6">
    <name type="scientific">Paulinella chromatophora</name>
    <dbReference type="NCBI Taxonomy" id="39717"/>
    <lineage>
        <taxon>Eukaryota</taxon>
        <taxon>Sar</taxon>
        <taxon>Rhizaria</taxon>
        <taxon>Cercozoa</taxon>
        <taxon>Imbricatea</taxon>
        <taxon>Silicofilosea</taxon>
        <taxon>Euglyphida</taxon>
        <taxon>Paulinellidae</taxon>
        <taxon>Paulinella</taxon>
    </lineage>
</organism>
<keyword evidence="4" id="KW-0720">Serine protease</keyword>
<dbReference type="GO" id="GO:0008236">
    <property type="term" value="F:serine-type peptidase activity"/>
    <property type="evidence" value="ECO:0007669"/>
    <property type="project" value="UniProtKB-KW"/>
</dbReference>
<keyword evidence="3" id="KW-0378">Hydrolase</keyword>
<comment type="similarity">
    <text evidence="1">Belongs to the peptidase S49 family.</text>
</comment>
<evidence type="ECO:0000256" key="4">
    <source>
        <dbReference type="ARBA" id="ARBA00022825"/>
    </source>
</evidence>
<geneLocation type="organellar chromatophore" evidence="6"/>
<dbReference type="PANTHER" id="PTHR42987:SF7">
    <property type="entry name" value="SIGNAL PEPTIDE PEPTIDASE SPPA-RELATED"/>
    <property type="match status" value="1"/>
</dbReference>
<reference evidence="6" key="2">
    <citation type="journal article" date="2008" name="Curr. Biol.">
        <title>Chromatophore genome sequence of Paulinella sheds light on acquisition of photosynthesis by eukaryotes.</title>
        <authorList>
            <person name="Nowack E.C.M."/>
            <person name="Melkonian M."/>
            <person name="Gloeckner G."/>
        </authorList>
    </citation>
    <scope>NUCLEOTIDE SEQUENCE [LARGE SCALE GENOMIC DNA]</scope>
</reference>
<dbReference type="Gene3D" id="6.20.330.10">
    <property type="match status" value="1"/>
</dbReference>
<proteinExistence type="inferred from homology"/>
<keyword evidence="6" id="KW-0934">Plastid</keyword>
<dbReference type="EMBL" id="CP000815">
    <property type="protein sequence ID" value="ACB43148.1"/>
    <property type="molecule type" value="Genomic_DNA"/>
</dbReference>